<dbReference type="AlphaFoldDB" id="A0A162A109"/>
<comment type="caution">
    <text evidence="2">The sequence shown here is derived from an EMBL/GenBank/DDBJ whole genome shotgun (WGS) entry which is preliminary data.</text>
</comment>
<reference evidence="2 3" key="1">
    <citation type="submission" date="2013-07" db="EMBL/GenBank/DDBJ databases">
        <title>Comparative Genomic and Metabolomic Analysis of Twelve Strains of Pseudoalteromonas luteoviolacea.</title>
        <authorList>
            <person name="Vynne N.G."/>
            <person name="Mansson M."/>
            <person name="Gram L."/>
        </authorList>
    </citation>
    <scope>NUCLEOTIDE SEQUENCE [LARGE SCALE GENOMIC DNA]</scope>
    <source>
        <strain evidence="2 3">DSM 6061</strain>
    </source>
</reference>
<evidence type="ECO:0000313" key="2">
    <source>
        <dbReference type="EMBL" id="KZN41025.1"/>
    </source>
</evidence>
<dbReference type="Proteomes" id="UP000076643">
    <property type="component" value="Unassembled WGS sequence"/>
</dbReference>
<feature type="chain" id="PRO_5007830852" evidence="1">
    <location>
        <begin position="51"/>
        <end position="135"/>
    </location>
</feature>
<keyword evidence="3" id="KW-1185">Reference proteome</keyword>
<name>A0A162A109_9GAMM</name>
<dbReference type="PATRIC" id="fig|1365250.3.peg.1390"/>
<accession>A0A162A109</accession>
<keyword evidence="1" id="KW-0732">Signal</keyword>
<proteinExistence type="predicted"/>
<gene>
    <name evidence="2" type="ORF">N475_01195</name>
</gene>
<evidence type="ECO:0000313" key="3">
    <source>
        <dbReference type="Proteomes" id="UP000076643"/>
    </source>
</evidence>
<sequence length="135" mass="14243">MGKGLLAGFATLRIIANQVLPCNIGVKFKAGTMKKLFIALLTLLPVLASAQDINCKGTVTWVMDYPSQCNGNTAFKTSGSNGKWICPPSDKGNAIALAALAAGKSLDVYIDSQNGAINCSALPHYVQARYIIINP</sequence>
<evidence type="ECO:0000256" key="1">
    <source>
        <dbReference type="SAM" id="SignalP"/>
    </source>
</evidence>
<protein>
    <submittedName>
        <fullName evidence="2">Uncharacterized protein</fullName>
    </submittedName>
</protein>
<feature type="signal peptide" evidence="1">
    <location>
        <begin position="1"/>
        <end position="50"/>
    </location>
</feature>
<dbReference type="EMBL" id="AUYB01000092">
    <property type="protein sequence ID" value="KZN41025.1"/>
    <property type="molecule type" value="Genomic_DNA"/>
</dbReference>
<organism evidence="2 3">
    <name type="scientific">Pseudoalteromonas luteoviolacea DSM 6061</name>
    <dbReference type="NCBI Taxonomy" id="1365250"/>
    <lineage>
        <taxon>Bacteria</taxon>
        <taxon>Pseudomonadati</taxon>
        <taxon>Pseudomonadota</taxon>
        <taxon>Gammaproteobacteria</taxon>
        <taxon>Alteromonadales</taxon>
        <taxon>Pseudoalteromonadaceae</taxon>
        <taxon>Pseudoalteromonas</taxon>
    </lineage>
</organism>